<accession>A0A7S6RDT3</accession>
<dbReference type="PANTHER" id="PTHR31723">
    <property type="entry name" value="PATHOGENESIS-RELATED FAMILY PROTEIN"/>
    <property type="match status" value="1"/>
</dbReference>
<dbReference type="InterPro" id="IPR053218">
    <property type="entry name" value="Pathogen-related_defense"/>
</dbReference>
<dbReference type="Proteomes" id="UP000593846">
    <property type="component" value="Chromosome"/>
</dbReference>
<organism evidence="1 3">
    <name type="scientific">Anabaenopsis elenkinii CCIBt3563</name>
    <dbReference type="NCBI Taxonomy" id="2779889"/>
    <lineage>
        <taxon>Bacteria</taxon>
        <taxon>Bacillati</taxon>
        <taxon>Cyanobacteriota</taxon>
        <taxon>Cyanophyceae</taxon>
        <taxon>Nostocales</taxon>
        <taxon>Nodulariaceae</taxon>
        <taxon>Anabaenopsis</taxon>
    </lineage>
</organism>
<dbReference type="SUPFAM" id="SSF54427">
    <property type="entry name" value="NTF2-like"/>
    <property type="match status" value="1"/>
</dbReference>
<proteinExistence type="predicted"/>
<evidence type="ECO:0000313" key="2">
    <source>
        <dbReference type="EMBL" id="QOV23304.1"/>
    </source>
</evidence>
<dbReference type="InterPro" id="IPR009959">
    <property type="entry name" value="Cyclase_SnoaL-like"/>
</dbReference>
<dbReference type="EMBL" id="CP063311">
    <property type="protein sequence ID" value="QOV21612.1"/>
    <property type="molecule type" value="Genomic_DNA"/>
</dbReference>
<dbReference type="PANTHER" id="PTHR31723:SF10">
    <property type="entry name" value="PATHOGEN-RELATED PROTEIN"/>
    <property type="match status" value="1"/>
</dbReference>
<name>A0A7S6RDT3_9CYAN</name>
<dbReference type="RefSeq" id="WP_200987260.1">
    <property type="nucleotide sequence ID" value="NZ_CP063311.1"/>
</dbReference>
<gene>
    <name evidence="2" type="ORF">IM676_02985</name>
    <name evidence="1" type="ORF">IM676_12790</name>
</gene>
<dbReference type="Gene3D" id="3.10.450.50">
    <property type="match status" value="1"/>
</dbReference>
<dbReference type="AlphaFoldDB" id="A0A7S6RDT3"/>
<dbReference type="GO" id="GO:0030638">
    <property type="term" value="P:polyketide metabolic process"/>
    <property type="evidence" value="ECO:0007669"/>
    <property type="project" value="InterPro"/>
</dbReference>
<sequence>MTSTESNSLPLWVLHRDQVLEQSTNIEWRYGKFPDYTRSNENLAKESTHHHPQGSLEAIVQNLVRTFDVEANFKTNPQQWISVVNDQFRMSTNGGPSYTVSDVVESGTYKLLIGNTQHYKAAEENFETSTNLFHTAFPEGFLWEVLEVFSAPPTVAFKWRHWGHFKGAYKDYAPTGETIEVIGMSIARLSDDLKILSLEHYYDNTKFLEKLTASGKPETGDRDRVDCATPQHKPANFWSFLQKLWYGQEKAKTEPRKPSACPFSALIR</sequence>
<dbReference type="EMBL" id="CP063311">
    <property type="protein sequence ID" value="QOV23304.1"/>
    <property type="molecule type" value="Genomic_DNA"/>
</dbReference>
<dbReference type="InterPro" id="IPR032710">
    <property type="entry name" value="NTF2-like_dom_sf"/>
</dbReference>
<dbReference type="KEGG" id="aee:IM676_02985"/>
<evidence type="ECO:0000313" key="1">
    <source>
        <dbReference type="EMBL" id="QOV21612.1"/>
    </source>
</evidence>
<evidence type="ECO:0000313" key="3">
    <source>
        <dbReference type="Proteomes" id="UP000593846"/>
    </source>
</evidence>
<protein>
    <submittedName>
        <fullName evidence="1">Ester cyclase</fullName>
    </submittedName>
</protein>
<dbReference type="Pfam" id="PF07366">
    <property type="entry name" value="SnoaL"/>
    <property type="match status" value="1"/>
</dbReference>
<dbReference type="KEGG" id="aee:IM676_12790"/>
<reference evidence="1" key="2">
    <citation type="journal article" date="2021" name="Int. J. Syst. Evol. Microbiol.">
        <title>Phylogenomic analysis of Anabaenopsis elenkinii (Nostocales, Cyanobacteria).</title>
        <authorList>
            <person name="Delbaje E."/>
            <person name="Andreote A.P.D."/>
            <person name="Pellegrinetti T.A."/>
            <person name="Cruz R.B."/>
            <person name="Branco L.H.Z."/>
            <person name="Fiore M.F."/>
        </authorList>
    </citation>
    <scope>NUCLEOTIDE SEQUENCE</scope>
    <source>
        <strain evidence="1">CCIBt3563</strain>
    </source>
</reference>
<reference evidence="3" key="1">
    <citation type="submission" date="2020-10" db="EMBL/GenBank/DDBJ databases">
        <title>Genome-based taxonomic classification of the species Anabaenopsis elenkinii.</title>
        <authorList>
            <person name="Delbaje E."/>
            <person name="Andreote A.P.D."/>
            <person name="Pellegrinetti T.A."/>
            <person name="Cruz R.B."/>
            <person name="Branco L.H.Z."/>
            <person name="Fiore M.F."/>
        </authorList>
    </citation>
    <scope>NUCLEOTIDE SEQUENCE [LARGE SCALE GENOMIC DNA]</scope>
    <source>
        <strain evidence="3">CCIBt3563</strain>
    </source>
</reference>
<keyword evidence="3" id="KW-1185">Reference proteome</keyword>